<gene>
    <name evidence="3" type="primary">phnD</name>
    <name evidence="3" type="ORF">ACFQNG_19160</name>
</gene>
<dbReference type="PROSITE" id="PS51257">
    <property type="entry name" value="PROKAR_LIPOPROTEIN"/>
    <property type="match status" value="1"/>
</dbReference>
<dbReference type="NCBIfam" id="TIGR01098">
    <property type="entry name" value="3A0109s03R"/>
    <property type="match status" value="1"/>
</dbReference>
<keyword evidence="2" id="KW-0732">Signal</keyword>
<evidence type="ECO:0000256" key="2">
    <source>
        <dbReference type="ARBA" id="ARBA00022729"/>
    </source>
</evidence>
<name>A0ABW2RQH5_9BACL</name>
<protein>
    <submittedName>
        <fullName evidence="3">Phosphonate ABC transporter substrate-binding protein</fullName>
    </submittedName>
</protein>
<dbReference type="Gene3D" id="3.40.190.10">
    <property type="entry name" value="Periplasmic binding protein-like II"/>
    <property type="match status" value="2"/>
</dbReference>
<comment type="similarity">
    <text evidence="1">Belongs to the phosphate/phosphite/phosphonate binding protein family.</text>
</comment>
<proteinExistence type="inferred from homology"/>
<dbReference type="PANTHER" id="PTHR35841">
    <property type="entry name" value="PHOSPHONATES-BINDING PERIPLASMIC PROTEIN"/>
    <property type="match status" value="1"/>
</dbReference>
<keyword evidence="4" id="KW-1185">Reference proteome</keyword>
<accession>A0ABW2RQH5</accession>
<dbReference type="SUPFAM" id="SSF53850">
    <property type="entry name" value="Periplasmic binding protein-like II"/>
    <property type="match status" value="1"/>
</dbReference>
<dbReference type="InterPro" id="IPR005770">
    <property type="entry name" value="PhnD"/>
</dbReference>
<evidence type="ECO:0000313" key="4">
    <source>
        <dbReference type="Proteomes" id="UP001596500"/>
    </source>
</evidence>
<dbReference type="EMBL" id="JBHTBW010000081">
    <property type="protein sequence ID" value="MFC7443189.1"/>
    <property type="molecule type" value="Genomic_DNA"/>
</dbReference>
<dbReference type="PANTHER" id="PTHR35841:SF1">
    <property type="entry name" value="PHOSPHONATES-BINDING PERIPLASMIC PROTEIN"/>
    <property type="match status" value="1"/>
</dbReference>
<dbReference type="Proteomes" id="UP001596500">
    <property type="component" value="Unassembled WGS sequence"/>
</dbReference>
<dbReference type="InterPro" id="IPR017797">
    <property type="entry name" value="Phosphnate-bd"/>
</dbReference>
<dbReference type="Pfam" id="PF12974">
    <property type="entry name" value="Phosphonate-bd"/>
    <property type="match status" value="1"/>
</dbReference>
<sequence length="289" mass="32225">MKRLGIIFLSCFIVVMALVGCQSLMGVAESNKVLRMGIIPHEDPKELEDKYEELVKYLETELNVQVKIYVAPDYDGVIEAMRERKIDFALFGPLSYVQAEKEVGAVPIVVENQADSGGGYHSIIVTRKDSGLTSLQALKGKSFAFVDRGSTSGYLMPTAYMQRYHIDPSRFFGKVTYAGGHDAVGQMVYNKQVDAGAMNDVTYRKLVNEGKLNPDQLQIIWTSSLIPGAPIAVHPQLDKELKEKLADALTLADEKDPEVLEELGIAKYERTDRAFYKPVRDAMQLLNLQ</sequence>
<dbReference type="CDD" id="cd01071">
    <property type="entry name" value="PBP2_PhnD_like"/>
    <property type="match status" value="1"/>
</dbReference>
<dbReference type="RefSeq" id="WP_379867516.1">
    <property type="nucleotide sequence ID" value="NZ_JBHTBW010000081.1"/>
</dbReference>
<evidence type="ECO:0000313" key="3">
    <source>
        <dbReference type="EMBL" id="MFC7443189.1"/>
    </source>
</evidence>
<dbReference type="NCBIfam" id="TIGR03431">
    <property type="entry name" value="PhnD"/>
    <property type="match status" value="1"/>
</dbReference>
<evidence type="ECO:0000256" key="1">
    <source>
        <dbReference type="ARBA" id="ARBA00007162"/>
    </source>
</evidence>
<organism evidence="3 4">
    <name type="scientific">Laceyella putida</name>
    <dbReference type="NCBI Taxonomy" id="110101"/>
    <lineage>
        <taxon>Bacteria</taxon>
        <taxon>Bacillati</taxon>
        <taxon>Bacillota</taxon>
        <taxon>Bacilli</taxon>
        <taxon>Bacillales</taxon>
        <taxon>Thermoactinomycetaceae</taxon>
        <taxon>Laceyella</taxon>
    </lineage>
</organism>
<reference evidence="4" key="1">
    <citation type="journal article" date="2019" name="Int. J. Syst. Evol. Microbiol.">
        <title>The Global Catalogue of Microorganisms (GCM) 10K type strain sequencing project: providing services to taxonomists for standard genome sequencing and annotation.</title>
        <authorList>
            <consortium name="The Broad Institute Genomics Platform"/>
            <consortium name="The Broad Institute Genome Sequencing Center for Infectious Disease"/>
            <person name="Wu L."/>
            <person name="Ma J."/>
        </authorList>
    </citation>
    <scope>NUCLEOTIDE SEQUENCE [LARGE SCALE GENOMIC DNA]</scope>
    <source>
        <strain evidence="4">CGMCC 1.12942</strain>
    </source>
</reference>
<comment type="caution">
    <text evidence="3">The sequence shown here is derived from an EMBL/GenBank/DDBJ whole genome shotgun (WGS) entry which is preliminary data.</text>
</comment>